<sequence>MEHHLSDGRLSQGEAWQQFGDHLRLSVRLTPSGGRDSIDGLEQDADGQTFVKARVTAVPENGKANKALVALLSKSLKRPKSSITFISGETSRKKILRLDGEPEDLIISLQKLLSL</sequence>
<organism evidence="3 5">
    <name type="scientific">Agrobacterium larrymoorei</name>
    <dbReference type="NCBI Taxonomy" id="160699"/>
    <lineage>
        <taxon>Bacteria</taxon>
        <taxon>Pseudomonadati</taxon>
        <taxon>Pseudomonadota</taxon>
        <taxon>Alphaproteobacteria</taxon>
        <taxon>Hyphomicrobiales</taxon>
        <taxon>Rhizobiaceae</taxon>
        <taxon>Rhizobium/Agrobacterium group</taxon>
        <taxon>Agrobacterium</taxon>
    </lineage>
</organism>
<dbReference type="NCBIfam" id="TIGR00251">
    <property type="entry name" value="DUF167 family protein"/>
    <property type="match status" value="1"/>
</dbReference>
<dbReference type="EMBL" id="CP039691">
    <property type="protein sequence ID" value="QCI96813.1"/>
    <property type="molecule type" value="Genomic_DNA"/>
</dbReference>
<dbReference type="STRING" id="1367849.GCA_000518585_00772"/>
<dbReference type="EMBL" id="CP072167">
    <property type="protein sequence ID" value="QYA07761.1"/>
    <property type="molecule type" value="Genomic_DNA"/>
</dbReference>
<dbReference type="SMART" id="SM01152">
    <property type="entry name" value="DUF167"/>
    <property type="match status" value="1"/>
</dbReference>
<reference evidence="3 5" key="1">
    <citation type="submission" date="2019-04" db="EMBL/GenBank/DDBJ databases">
        <title>Complete genome sequence of Agrobacterium larrymoorei CFBP5473.</title>
        <authorList>
            <person name="Haryono M."/>
            <person name="Chou L."/>
            <person name="Lin Y.-C."/>
            <person name="Lai E.-M."/>
            <person name="Kuo C.-H."/>
        </authorList>
    </citation>
    <scope>NUCLEOTIDE SEQUENCE [LARGE SCALE GENOMIC DNA]</scope>
    <source>
        <strain evidence="3 5">CFBP5473</strain>
    </source>
</reference>
<evidence type="ECO:0000313" key="3">
    <source>
        <dbReference type="EMBL" id="QCI96813.1"/>
    </source>
</evidence>
<dbReference type="Gene3D" id="3.30.1200.10">
    <property type="entry name" value="YggU-like"/>
    <property type="match status" value="1"/>
</dbReference>
<reference evidence="4 6" key="2">
    <citation type="submission" date="2021-03" db="EMBL/GenBank/DDBJ databases">
        <title>Rapid diversification of plasmids in a genus of pathogenic and nitrogen fixing bacteria.</title>
        <authorList>
            <person name="Weisberg A.J."/>
            <person name="Miller M."/>
            <person name="Ream W."/>
            <person name="Grunwald N.J."/>
            <person name="Chang J.H."/>
        </authorList>
    </citation>
    <scope>NUCLEOTIDE SEQUENCE [LARGE SCALE GENOMIC DNA]</scope>
    <source>
        <strain evidence="4 6">AF3.44</strain>
    </source>
</reference>
<evidence type="ECO:0000256" key="2">
    <source>
        <dbReference type="HAMAP-Rule" id="MF_00634"/>
    </source>
</evidence>
<dbReference type="AlphaFoldDB" id="A0A4D7DHV7"/>
<dbReference type="InterPro" id="IPR036591">
    <property type="entry name" value="YggU-like_sf"/>
</dbReference>
<dbReference type="PANTHER" id="PTHR13420:SF7">
    <property type="entry name" value="UPF0235 PROTEIN C15ORF40"/>
    <property type="match status" value="1"/>
</dbReference>
<accession>A0A4D7DHV7</accession>
<dbReference type="OrthoDB" id="9801972at2"/>
<evidence type="ECO:0000313" key="5">
    <source>
        <dbReference type="Proteomes" id="UP000298545"/>
    </source>
</evidence>
<gene>
    <name evidence="3" type="ORF">CFBP5473_02095</name>
    <name evidence="4" type="ORF">J5285_03300</name>
</gene>
<evidence type="ECO:0000313" key="4">
    <source>
        <dbReference type="EMBL" id="QYA07761.1"/>
    </source>
</evidence>
<dbReference type="NCBIfam" id="NF002348">
    <property type="entry name" value="PRK01310.1"/>
    <property type="match status" value="1"/>
</dbReference>
<dbReference type="InterPro" id="IPR003746">
    <property type="entry name" value="DUF167"/>
</dbReference>
<dbReference type="RefSeq" id="WP_084631425.1">
    <property type="nucleotide sequence ID" value="NZ_CP072167.1"/>
</dbReference>
<protein>
    <recommendedName>
        <fullName evidence="2">UPF0235 protein CFBP5473_02095</fullName>
    </recommendedName>
</protein>
<dbReference type="PANTHER" id="PTHR13420">
    <property type="entry name" value="UPF0235 PROTEIN C15ORF40"/>
    <property type="match status" value="1"/>
</dbReference>
<name>A0A4D7DHV7_9HYPH</name>
<evidence type="ECO:0000313" key="6">
    <source>
        <dbReference type="Proteomes" id="UP000826513"/>
    </source>
</evidence>
<keyword evidence="6" id="KW-1185">Reference proteome</keyword>
<dbReference type="Proteomes" id="UP000298545">
    <property type="component" value="Chromosome circular"/>
</dbReference>
<evidence type="ECO:0000256" key="1">
    <source>
        <dbReference type="ARBA" id="ARBA00010364"/>
    </source>
</evidence>
<dbReference type="SUPFAM" id="SSF69786">
    <property type="entry name" value="YggU-like"/>
    <property type="match status" value="1"/>
</dbReference>
<dbReference type="Proteomes" id="UP000826513">
    <property type="component" value="Chromosome 1"/>
</dbReference>
<dbReference type="HAMAP" id="MF_00634">
    <property type="entry name" value="UPF0235"/>
    <property type="match status" value="1"/>
</dbReference>
<comment type="similarity">
    <text evidence="1 2">Belongs to the UPF0235 family.</text>
</comment>
<dbReference type="Pfam" id="PF02594">
    <property type="entry name" value="DUF167"/>
    <property type="match status" value="1"/>
</dbReference>
<dbReference type="KEGG" id="alf:CFBP5473_02095"/>
<proteinExistence type="inferred from homology"/>
<dbReference type="GO" id="GO:0005737">
    <property type="term" value="C:cytoplasm"/>
    <property type="evidence" value="ECO:0007669"/>
    <property type="project" value="TreeGrafter"/>
</dbReference>